<dbReference type="Gene3D" id="3.30.980.10">
    <property type="entry name" value="Threonyl-trna Synthetase, Chain A, domain 2"/>
    <property type="match status" value="1"/>
</dbReference>
<accession>A0ABU4JWT2</accession>
<dbReference type="EMBL" id="JARUJP010000024">
    <property type="protein sequence ID" value="MDW8802618.1"/>
    <property type="molecule type" value="Genomic_DNA"/>
</dbReference>
<evidence type="ECO:0000313" key="7">
    <source>
        <dbReference type="EMBL" id="MDW8802618.1"/>
    </source>
</evidence>
<dbReference type="Gene3D" id="3.10.310.40">
    <property type="match status" value="1"/>
</dbReference>
<dbReference type="RefSeq" id="WP_318798925.1">
    <property type="nucleotide sequence ID" value="NZ_JARUJP010000024.1"/>
</dbReference>
<dbReference type="PROSITE" id="PS50860">
    <property type="entry name" value="AA_TRNA_LIGASE_II_ALA"/>
    <property type="match status" value="1"/>
</dbReference>
<evidence type="ECO:0000256" key="5">
    <source>
        <dbReference type="SAM" id="Coils"/>
    </source>
</evidence>
<keyword evidence="5" id="KW-0175">Coiled coil</keyword>
<dbReference type="Gene3D" id="2.40.30.130">
    <property type="match status" value="1"/>
</dbReference>
<feature type="domain" description="Alanyl-transfer RNA synthetases family profile" evidence="6">
    <location>
        <begin position="1"/>
        <end position="220"/>
    </location>
</feature>
<comment type="subcellular location">
    <subcellularLocation>
        <location evidence="2">Cytoplasm</location>
    </subcellularLocation>
</comment>
<gene>
    <name evidence="7" type="ORF">P8V03_15835</name>
</gene>
<keyword evidence="3" id="KW-0479">Metal-binding</keyword>
<dbReference type="PANTHER" id="PTHR43462">
    <property type="entry name" value="ALANYL-TRNA EDITING PROTEIN"/>
    <property type="match status" value="1"/>
</dbReference>
<dbReference type="Pfam" id="PF07973">
    <property type="entry name" value="tRNA_SAD"/>
    <property type="match status" value="1"/>
</dbReference>
<dbReference type="PANTHER" id="PTHR43462:SF1">
    <property type="entry name" value="ALANYL-TRNA EDITING PROTEIN AARSD1"/>
    <property type="match status" value="1"/>
</dbReference>
<evidence type="ECO:0000256" key="2">
    <source>
        <dbReference type="ARBA" id="ARBA00004496"/>
    </source>
</evidence>
<evidence type="ECO:0000256" key="4">
    <source>
        <dbReference type="ARBA" id="ARBA00022833"/>
    </source>
</evidence>
<name>A0ABU4JWT2_9CLOT</name>
<comment type="caution">
    <text evidence="7">The sequence shown here is derived from an EMBL/GenBank/DDBJ whole genome shotgun (WGS) entry which is preliminary data.</text>
</comment>
<sequence length="405" mass="45894">MEKLYYENPYQKDFTAEIVNVIEKDNSYHIELDKSCFYPDGGEQPYDIGFINSSPITYVYEKDDKVYHVTNIKPLKIHRVKCSIDWKRRFDYMQQHLAQHIISACFSELLNINVTSVNLGESSSYIDIDKSIEDAQIRDVEKRANEIILNSIPVETLYPTNAELKKLLGKKASIKSNEKIRLIRIEDVLITPCYGIHPNSTIELQAIKIIKWTKKGTGTRIEFISGSRTISDYFIRYEWIEKMSSILSCNEAALLNEVKNFKENLNKALSENGKLKAEIAEYEVQNILNSCESINNIRIVKSIYDNIDLKHATLLASKLTAFPNVVVLFAVKSGDKSNLHFSCSKDLKILSMNSLLKDAITLVDGKGGGNDFSAQGGGKNNNNLDSAIQYAYNKVKDYVVGNSKI</sequence>
<dbReference type="InterPro" id="IPR012947">
    <property type="entry name" value="tRNA_SAD"/>
</dbReference>
<dbReference type="InterPro" id="IPR018163">
    <property type="entry name" value="Thr/Ala-tRNA-synth_IIc_edit"/>
</dbReference>
<dbReference type="Proteomes" id="UP001281656">
    <property type="component" value="Unassembled WGS sequence"/>
</dbReference>
<dbReference type="SUPFAM" id="SSF55186">
    <property type="entry name" value="ThrRS/AlaRS common domain"/>
    <property type="match status" value="1"/>
</dbReference>
<evidence type="ECO:0000256" key="1">
    <source>
        <dbReference type="ARBA" id="ARBA00001947"/>
    </source>
</evidence>
<dbReference type="SUPFAM" id="SSF50447">
    <property type="entry name" value="Translation proteins"/>
    <property type="match status" value="1"/>
</dbReference>
<feature type="coiled-coil region" evidence="5">
    <location>
        <begin position="251"/>
        <end position="285"/>
    </location>
</feature>
<proteinExistence type="predicted"/>
<keyword evidence="4" id="KW-0862">Zinc</keyword>
<dbReference type="InterPro" id="IPR018165">
    <property type="entry name" value="Ala-tRNA-synth_IIc_core"/>
</dbReference>
<keyword evidence="8" id="KW-1185">Reference proteome</keyword>
<organism evidence="7 8">
    <name type="scientific">Clostridium tanneri</name>
    <dbReference type="NCBI Taxonomy" id="3037988"/>
    <lineage>
        <taxon>Bacteria</taxon>
        <taxon>Bacillati</taxon>
        <taxon>Bacillota</taxon>
        <taxon>Clostridia</taxon>
        <taxon>Eubacteriales</taxon>
        <taxon>Clostridiaceae</taxon>
        <taxon>Clostridium</taxon>
    </lineage>
</organism>
<evidence type="ECO:0000313" key="8">
    <source>
        <dbReference type="Proteomes" id="UP001281656"/>
    </source>
</evidence>
<dbReference type="InterPro" id="IPR003156">
    <property type="entry name" value="DHHA1_dom"/>
</dbReference>
<comment type="cofactor">
    <cofactor evidence="1">
        <name>Zn(2+)</name>
        <dbReference type="ChEBI" id="CHEBI:29105"/>
    </cofactor>
</comment>
<evidence type="ECO:0000259" key="6">
    <source>
        <dbReference type="PROSITE" id="PS50860"/>
    </source>
</evidence>
<reference evidence="7 8" key="1">
    <citation type="submission" date="2023-04" db="EMBL/GenBank/DDBJ databases">
        <title>Clostridium tannerae sp. nov., isolated from the fecal material of an alpaca.</title>
        <authorList>
            <person name="Miller S."/>
            <person name="Hendry M."/>
            <person name="King J."/>
            <person name="Sankaranarayanan K."/>
            <person name="Lawson P.A."/>
        </authorList>
    </citation>
    <scope>NUCLEOTIDE SEQUENCE [LARGE SCALE GENOMIC DNA]</scope>
    <source>
        <strain evidence="7 8">A1-XYC3</strain>
    </source>
</reference>
<dbReference type="SMART" id="SM00863">
    <property type="entry name" value="tRNA_SAD"/>
    <property type="match status" value="1"/>
</dbReference>
<dbReference type="InterPro" id="IPR009000">
    <property type="entry name" value="Transl_B-barrel_sf"/>
</dbReference>
<dbReference type="InterPro" id="IPR051335">
    <property type="entry name" value="Alanyl-tRNA_Editing_Enzymes"/>
</dbReference>
<evidence type="ECO:0000256" key="3">
    <source>
        <dbReference type="ARBA" id="ARBA00022723"/>
    </source>
</evidence>
<dbReference type="Pfam" id="PF02272">
    <property type="entry name" value="DHHA1"/>
    <property type="match status" value="1"/>
</dbReference>
<protein>
    <submittedName>
        <fullName evidence="7">DHHA1 domain-containing protein</fullName>
    </submittedName>
</protein>